<name>A0A8D8J3B1_CULPI</name>
<evidence type="ECO:0000313" key="1">
    <source>
        <dbReference type="EMBL" id="CAG6562066.1"/>
    </source>
</evidence>
<dbReference type="EMBL" id="HBUE01161949">
    <property type="protein sequence ID" value="CAG6510662.1"/>
    <property type="molecule type" value="Transcribed_RNA"/>
</dbReference>
<dbReference type="EMBL" id="HBUE01123663">
    <property type="protein sequence ID" value="CAG6493499.1"/>
    <property type="molecule type" value="Transcribed_RNA"/>
</dbReference>
<dbReference type="EMBL" id="HBUE01123658">
    <property type="protein sequence ID" value="CAG6493489.1"/>
    <property type="molecule type" value="Transcribed_RNA"/>
</dbReference>
<protein>
    <submittedName>
        <fullName evidence="1">(northern house mosquito) hypothetical protein</fullName>
    </submittedName>
</protein>
<sequence>MADGCRWSCPGRSLLLYNPLQQHVHRTDDPDLWHLLRNRPHRYSPTAHARLPGGRSVRVRVRQYLRYCGHFILDSVRRRTNHRRWSRRSDRIHRPQLYDCLR</sequence>
<dbReference type="AlphaFoldDB" id="A0A8D8J3B1"/>
<dbReference type="EMBL" id="HBUE01123666">
    <property type="protein sequence ID" value="CAG6493503.1"/>
    <property type="molecule type" value="Transcribed_RNA"/>
</dbReference>
<accession>A0A8D8J3B1</accession>
<dbReference type="EMBL" id="HBUE01123665">
    <property type="protein sequence ID" value="CAG6493501.1"/>
    <property type="molecule type" value="Transcribed_RNA"/>
</dbReference>
<dbReference type="EMBL" id="HBUE01123662">
    <property type="protein sequence ID" value="CAG6493497.1"/>
    <property type="molecule type" value="Transcribed_RNA"/>
</dbReference>
<reference evidence="1" key="1">
    <citation type="submission" date="2021-05" db="EMBL/GenBank/DDBJ databases">
        <authorList>
            <person name="Alioto T."/>
            <person name="Alioto T."/>
            <person name="Gomez Garrido J."/>
        </authorList>
    </citation>
    <scope>NUCLEOTIDE SEQUENCE</scope>
</reference>
<dbReference type="EMBL" id="HBUE01123659">
    <property type="protein sequence ID" value="CAG6493491.1"/>
    <property type="molecule type" value="Transcribed_RNA"/>
</dbReference>
<dbReference type="EMBL" id="HBUE01123660">
    <property type="protein sequence ID" value="CAG6493493.1"/>
    <property type="molecule type" value="Transcribed_RNA"/>
</dbReference>
<dbReference type="EMBL" id="HBUE01267143">
    <property type="protein sequence ID" value="CAG6562066.1"/>
    <property type="molecule type" value="Transcribed_RNA"/>
</dbReference>
<organism evidence="1">
    <name type="scientific">Culex pipiens</name>
    <name type="common">House mosquito</name>
    <dbReference type="NCBI Taxonomy" id="7175"/>
    <lineage>
        <taxon>Eukaryota</taxon>
        <taxon>Metazoa</taxon>
        <taxon>Ecdysozoa</taxon>
        <taxon>Arthropoda</taxon>
        <taxon>Hexapoda</taxon>
        <taxon>Insecta</taxon>
        <taxon>Pterygota</taxon>
        <taxon>Neoptera</taxon>
        <taxon>Endopterygota</taxon>
        <taxon>Diptera</taxon>
        <taxon>Nematocera</taxon>
        <taxon>Culicoidea</taxon>
        <taxon>Culicidae</taxon>
        <taxon>Culicinae</taxon>
        <taxon>Culicini</taxon>
        <taxon>Culex</taxon>
        <taxon>Culex</taxon>
    </lineage>
</organism>
<proteinExistence type="predicted"/>